<evidence type="ECO:0000259" key="2">
    <source>
        <dbReference type="Pfam" id="PF00849"/>
    </source>
</evidence>
<dbReference type="EMBL" id="JAFLNL010000001">
    <property type="protein sequence ID" value="MBO0352643.1"/>
    <property type="molecule type" value="Genomic_DNA"/>
</dbReference>
<keyword evidence="1" id="KW-0694">RNA-binding</keyword>
<evidence type="ECO:0000313" key="3">
    <source>
        <dbReference type="EMBL" id="MBO0352643.1"/>
    </source>
</evidence>
<accession>A0ABS3G0Z5</accession>
<comment type="caution">
    <text evidence="3">The sequence shown here is derived from an EMBL/GenBank/DDBJ whole genome shotgun (WGS) entry which is preliminary data.</text>
</comment>
<dbReference type="Gene3D" id="3.30.2350.10">
    <property type="entry name" value="Pseudouridine synthase"/>
    <property type="match status" value="1"/>
</dbReference>
<feature type="domain" description="Pseudouridine synthase RsuA/RluA-like" evidence="2">
    <location>
        <begin position="91"/>
        <end position="228"/>
    </location>
</feature>
<gene>
    <name evidence="3" type="ORF">J0656_01335</name>
</gene>
<sequence>MNSHIENHIVPDIPEPQRLQEYGVGIFKAIPTKSALKKALKKKYVSVNGAIATSATFIYGGEEITLAIPKEKMLKKRFNFPLKVLFEDKYLAAIHKPAGVEVSGNKFKTIANALPQNLRPSPMSDATTPQPIHRLDFATTGIVLVGKTNSGIRVLNKMFEDKLISKTYYAVAIGDMEPSGTISSEIDGKASRSDFEVIKSVPSERFGTLNLVKLHPKTGRRHQLRKHLYSLGNPILGDKEYCLEGLILKGKGLYLHAHALEFEHPFTNKIIHITDELPEKFRKLFGYDTR</sequence>
<dbReference type="Proteomes" id="UP000664044">
    <property type="component" value="Unassembled WGS sequence"/>
</dbReference>
<protein>
    <submittedName>
        <fullName evidence="3">RluA family pseudouridine synthase</fullName>
    </submittedName>
</protein>
<dbReference type="InterPro" id="IPR006145">
    <property type="entry name" value="PsdUridine_synth_RsuA/RluA"/>
</dbReference>
<keyword evidence="4" id="KW-1185">Reference proteome</keyword>
<evidence type="ECO:0000256" key="1">
    <source>
        <dbReference type="PROSITE-ProRule" id="PRU00182"/>
    </source>
</evidence>
<proteinExistence type="predicted"/>
<dbReference type="InterPro" id="IPR006224">
    <property type="entry name" value="PsdUridine_synth_RluA-like_CS"/>
</dbReference>
<organism evidence="3 4">
    <name type="scientific">Flagellimonas aurea</name>
    <dbReference type="NCBI Taxonomy" id="2915619"/>
    <lineage>
        <taxon>Bacteria</taxon>
        <taxon>Pseudomonadati</taxon>
        <taxon>Bacteroidota</taxon>
        <taxon>Flavobacteriia</taxon>
        <taxon>Flavobacteriales</taxon>
        <taxon>Flavobacteriaceae</taxon>
        <taxon>Flagellimonas</taxon>
    </lineage>
</organism>
<dbReference type="CDD" id="cd02869">
    <property type="entry name" value="PseudoU_synth_RluA_like"/>
    <property type="match status" value="1"/>
</dbReference>
<dbReference type="PROSITE" id="PS01129">
    <property type="entry name" value="PSI_RLU"/>
    <property type="match status" value="1"/>
</dbReference>
<evidence type="ECO:0000313" key="4">
    <source>
        <dbReference type="Proteomes" id="UP000664044"/>
    </source>
</evidence>
<dbReference type="InterPro" id="IPR020103">
    <property type="entry name" value="PsdUridine_synth_cat_dom_sf"/>
</dbReference>
<dbReference type="PROSITE" id="PS50889">
    <property type="entry name" value="S4"/>
    <property type="match status" value="1"/>
</dbReference>
<dbReference type="SUPFAM" id="SSF55120">
    <property type="entry name" value="Pseudouridine synthase"/>
    <property type="match status" value="1"/>
</dbReference>
<dbReference type="PANTHER" id="PTHR21600">
    <property type="entry name" value="MITOCHONDRIAL RNA PSEUDOURIDINE SYNTHASE"/>
    <property type="match status" value="1"/>
</dbReference>
<reference evidence="3 4" key="1">
    <citation type="submission" date="2021-03" db="EMBL/GenBank/DDBJ databases">
        <title>Muricauda lutimaris sp. nov. and Muricauda ruestringensis sp. nov, two marine members of the Flavobacteriaceae isolated from deep sea sediments of Western Pacific.</title>
        <authorList>
            <person name="Zhao S."/>
            <person name="Liu R."/>
        </authorList>
    </citation>
    <scope>NUCLEOTIDE SEQUENCE [LARGE SCALE GENOMIC DNA]</scope>
    <source>
        <strain evidence="3 4">BC31-1-A7</strain>
    </source>
</reference>
<dbReference type="Pfam" id="PF00849">
    <property type="entry name" value="PseudoU_synth_2"/>
    <property type="match status" value="1"/>
</dbReference>
<dbReference type="InterPro" id="IPR050188">
    <property type="entry name" value="RluA_PseudoU_synthase"/>
</dbReference>
<name>A0ABS3G0Z5_9FLAO</name>